<sequence length="354" mass="39769">MNTPKIDIADTWRSSSPTAGVPDLLIEREGRMQQLDGQLNLKHDFGAVGPVDCPIAYDPVRRLAFRYVSAAGYRGRDYSQLRAFSVAAGESYSLLELPLNQWALWMLEWIASTQGAAGQLLGLHAMDRPGEDRVVIEHRLFSLKLGADQLRLRPICRDAYKPLAFSRRRGEFIFAGAEGIYLLGLKGERQLTLPPESDAGGEGAAFHPSGAAEAVIGGDGLHHWDLERNLCRRLTRNGRHPVWTPDGRGVWYRESSADVHYYDFEQDRTHRVLGLASQRHPEFWHARPVCLSADGRYLATSLTHKVLRGVSQKGTATGTRERVYAHEHQLLVLDLERQTYWGRAGYASQLCWAQ</sequence>
<dbReference type="SUPFAM" id="SSF63829">
    <property type="entry name" value="Calcium-dependent phosphotriesterase"/>
    <property type="match status" value="1"/>
</dbReference>
<gene>
    <name evidence="1" type="ORF">QEH52_08665</name>
</gene>
<reference evidence="1 2" key="1">
    <citation type="submission" date="2023-04" db="EMBL/GenBank/DDBJ databases">
        <title>A novel bacteria isolated from coastal sediment.</title>
        <authorList>
            <person name="Liu X.-J."/>
            <person name="Du Z.-J."/>
        </authorList>
    </citation>
    <scope>NUCLEOTIDE SEQUENCE [LARGE SCALE GENOMIC DNA]</scope>
    <source>
        <strain evidence="1 2">SDUM461003</strain>
    </source>
</reference>
<evidence type="ECO:0008006" key="3">
    <source>
        <dbReference type="Google" id="ProtNLM"/>
    </source>
</evidence>
<dbReference type="InterPro" id="IPR015943">
    <property type="entry name" value="WD40/YVTN_repeat-like_dom_sf"/>
</dbReference>
<evidence type="ECO:0000313" key="1">
    <source>
        <dbReference type="EMBL" id="MDQ8207579.1"/>
    </source>
</evidence>
<proteinExistence type="predicted"/>
<name>A0ABU1AWD2_9BACT</name>
<dbReference type="RefSeq" id="WP_308949765.1">
    <property type="nucleotide sequence ID" value="NZ_JARXHW010000016.1"/>
</dbReference>
<comment type="caution">
    <text evidence="1">The sequence shown here is derived from an EMBL/GenBank/DDBJ whole genome shotgun (WGS) entry which is preliminary data.</text>
</comment>
<organism evidence="1 2">
    <name type="scientific">Thalassobacterium maritimum</name>
    <dbReference type="NCBI Taxonomy" id="3041265"/>
    <lineage>
        <taxon>Bacteria</taxon>
        <taxon>Pseudomonadati</taxon>
        <taxon>Verrucomicrobiota</taxon>
        <taxon>Opitutia</taxon>
        <taxon>Puniceicoccales</taxon>
        <taxon>Coraliomargaritaceae</taxon>
        <taxon>Thalassobacterium</taxon>
    </lineage>
</organism>
<dbReference type="Proteomes" id="UP001225316">
    <property type="component" value="Unassembled WGS sequence"/>
</dbReference>
<evidence type="ECO:0000313" key="2">
    <source>
        <dbReference type="Proteomes" id="UP001225316"/>
    </source>
</evidence>
<accession>A0ABU1AWD2</accession>
<dbReference type="EMBL" id="JARXHW010000016">
    <property type="protein sequence ID" value="MDQ8207579.1"/>
    <property type="molecule type" value="Genomic_DNA"/>
</dbReference>
<keyword evidence="2" id="KW-1185">Reference proteome</keyword>
<protein>
    <recommendedName>
        <fullName evidence="3">Oligogalacturonate lyase domain-containing protein</fullName>
    </recommendedName>
</protein>
<dbReference type="Gene3D" id="2.130.10.10">
    <property type="entry name" value="YVTN repeat-like/Quinoprotein amine dehydrogenase"/>
    <property type="match status" value="1"/>
</dbReference>